<dbReference type="InterPro" id="IPR036390">
    <property type="entry name" value="WH_DNA-bd_sf"/>
</dbReference>
<dbReference type="InterPro" id="IPR000524">
    <property type="entry name" value="Tscrpt_reg_HTH_GntR"/>
</dbReference>
<dbReference type="Proteomes" id="UP000267128">
    <property type="component" value="Unassembled WGS sequence"/>
</dbReference>
<dbReference type="EMBL" id="RJSE01000007">
    <property type="protein sequence ID" value="RNL62817.1"/>
    <property type="molecule type" value="Genomic_DNA"/>
</dbReference>
<dbReference type="RefSeq" id="WP_123228111.1">
    <property type="nucleotide sequence ID" value="NZ_RJSE01000007.1"/>
</dbReference>
<dbReference type="InterPro" id="IPR011711">
    <property type="entry name" value="GntR_C"/>
</dbReference>
<dbReference type="CDD" id="cd07377">
    <property type="entry name" value="WHTH_GntR"/>
    <property type="match status" value="1"/>
</dbReference>
<evidence type="ECO:0000256" key="2">
    <source>
        <dbReference type="ARBA" id="ARBA00023125"/>
    </source>
</evidence>
<dbReference type="Pfam" id="PF07729">
    <property type="entry name" value="FCD"/>
    <property type="match status" value="1"/>
</dbReference>
<proteinExistence type="predicted"/>
<dbReference type="InterPro" id="IPR008920">
    <property type="entry name" value="TF_FadR/GntR_C"/>
</dbReference>
<sequence length="254" mass="27228">MTPDGETGTEVPALVGHRVVRPRQQVEDALRAAVLNGRLRTGERLPAEAELARQFNVSRPTVREALTALQSQGLIRKLPGAGGGSFVQAVDHHALGEIVQTSVHNLLQLGSVSFDEVSMVRQHLEVPAAVLAAARRTDDDVAELRRILKEQRIRSVDDPDVPGLDAEFHIAIAQISGNRVLAALVYAVHRESEPVSYLELSAEVGRETYLQHEAIVDAIAAGDAAAAEAAITAHLSYLRAHIKAANVGPAAPRD</sequence>
<dbReference type="GO" id="GO:0003700">
    <property type="term" value="F:DNA-binding transcription factor activity"/>
    <property type="evidence" value="ECO:0007669"/>
    <property type="project" value="InterPro"/>
</dbReference>
<name>A0A3N0CH91_9ACTN</name>
<dbReference type="PROSITE" id="PS50949">
    <property type="entry name" value="HTH_GNTR"/>
    <property type="match status" value="1"/>
</dbReference>
<dbReference type="SMART" id="SM00345">
    <property type="entry name" value="HTH_GNTR"/>
    <property type="match status" value="1"/>
</dbReference>
<dbReference type="InterPro" id="IPR036388">
    <property type="entry name" value="WH-like_DNA-bd_sf"/>
</dbReference>
<comment type="caution">
    <text evidence="5">The sequence shown here is derived from an EMBL/GenBank/DDBJ whole genome shotgun (WGS) entry which is preliminary data.</text>
</comment>
<dbReference type="OrthoDB" id="3172099at2"/>
<dbReference type="AlphaFoldDB" id="A0A3N0CH91"/>
<dbReference type="PANTHER" id="PTHR43537">
    <property type="entry name" value="TRANSCRIPTIONAL REGULATOR, GNTR FAMILY"/>
    <property type="match status" value="1"/>
</dbReference>
<keyword evidence="6" id="KW-1185">Reference proteome</keyword>
<evidence type="ECO:0000313" key="6">
    <source>
        <dbReference type="Proteomes" id="UP000267128"/>
    </source>
</evidence>
<accession>A0A3N0CH91</accession>
<dbReference type="SUPFAM" id="SSF48008">
    <property type="entry name" value="GntR ligand-binding domain-like"/>
    <property type="match status" value="1"/>
</dbReference>
<feature type="domain" description="HTH gntR-type" evidence="4">
    <location>
        <begin position="20"/>
        <end position="90"/>
    </location>
</feature>
<evidence type="ECO:0000313" key="5">
    <source>
        <dbReference type="EMBL" id="RNL62817.1"/>
    </source>
</evidence>
<dbReference type="SUPFAM" id="SSF46785">
    <property type="entry name" value="Winged helix' DNA-binding domain"/>
    <property type="match status" value="1"/>
</dbReference>
<reference evidence="5 6" key="1">
    <citation type="submission" date="2018-11" db="EMBL/GenBank/DDBJ databases">
        <authorList>
            <person name="Li F."/>
        </authorList>
    </citation>
    <scope>NUCLEOTIDE SEQUENCE [LARGE SCALE GENOMIC DNA]</scope>
    <source>
        <strain evidence="5 6">Gsoil 097</strain>
    </source>
</reference>
<keyword evidence="2" id="KW-0238">DNA-binding</keyword>
<dbReference type="PRINTS" id="PR00035">
    <property type="entry name" value="HTHGNTR"/>
</dbReference>
<keyword evidence="1" id="KW-0805">Transcription regulation</keyword>
<gene>
    <name evidence="5" type="ORF">EFK50_13820</name>
</gene>
<dbReference type="GO" id="GO:0003677">
    <property type="term" value="F:DNA binding"/>
    <property type="evidence" value="ECO:0007669"/>
    <property type="project" value="UniProtKB-KW"/>
</dbReference>
<dbReference type="SMART" id="SM00895">
    <property type="entry name" value="FCD"/>
    <property type="match status" value="1"/>
</dbReference>
<dbReference type="Gene3D" id="1.20.120.530">
    <property type="entry name" value="GntR ligand-binding domain-like"/>
    <property type="match status" value="1"/>
</dbReference>
<organism evidence="5 6">
    <name type="scientific">Nocardioides marmoriginsengisoli</name>
    <dbReference type="NCBI Taxonomy" id="661483"/>
    <lineage>
        <taxon>Bacteria</taxon>
        <taxon>Bacillati</taxon>
        <taxon>Actinomycetota</taxon>
        <taxon>Actinomycetes</taxon>
        <taxon>Propionibacteriales</taxon>
        <taxon>Nocardioidaceae</taxon>
        <taxon>Nocardioides</taxon>
    </lineage>
</organism>
<keyword evidence="3" id="KW-0804">Transcription</keyword>
<dbReference type="PANTHER" id="PTHR43537:SF5">
    <property type="entry name" value="UXU OPERON TRANSCRIPTIONAL REGULATOR"/>
    <property type="match status" value="1"/>
</dbReference>
<evidence type="ECO:0000259" key="4">
    <source>
        <dbReference type="PROSITE" id="PS50949"/>
    </source>
</evidence>
<protein>
    <submittedName>
        <fullName evidence="5">FadR family transcriptional regulator</fullName>
    </submittedName>
</protein>
<evidence type="ECO:0000256" key="3">
    <source>
        <dbReference type="ARBA" id="ARBA00023163"/>
    </source>
</evidence>
<evidence type="ECO:0000256" key="1">
    <source>
        <dbReference type="ARBA" id="ARBA00023015"/>
    </source>
</evidence>
<dbReference type="Gene3D" id="1.10.10.10">
    <property type="entry name" value="Winged helix-like DNA-binding domain superfamily/Winged helix DNA-binding domain"/>
    <property type="match status" value="1"/>
</dbReference>
<dbReference type="Pfam" id="PF00392">
    <property type="entry name" value="GntR"/>
    <property type="match status" value="1"/>
</dbReference>